<organism evidence="1">
    <name type="scientific">Arundo donax</name>
    <name type="common">Giant reed</name>
    <name type="synonym">Donax arundinaceus</name>
    <dbReference type="NCBI Taxonomy" id="35708"/>
    <lineage>
        <taxon>Eukaryota</taxon>
        <taxon>Viridiplantae</taxon>
        <taxon>Streptophyta</taxon>
        <taxon>Embryophyta</taxon>
        <taxon>Tracheophyta</taxon>
        <taxon>Spermatophyta</taxon>
        <taxon>Magnoliopsida</taxon>
        <taxon>Liliopsida</taxon>
        <taxon>Poales</taxon>
        <taxon>Poaceae</taxon>
        <taxon>PACMAD clade</taxon>
        <taxon>Arundinoideae</taxon>
        <taxon>Arundineae</taxon>
        <taxon>Arundo</taxon>
    </lineage>
</organism>
<dbReference type="AlphaFoldDB" id="A0A0A9B844"/>
<evidence type="ECO:0000313" key="1">
    <source>
        <dbReference type="EMBL" id="JAD55462.1"/>
    </source>
</evidence>
<protein>
    <submittedName>
        <fullName evidence="1">Uncharacterized protein</fullName>
    </submittedName>
</protein>
<sequence>MGLHLGQQYLHITETVQIGVRKSSSSCIVTMDMEIKVYASTQILYVAPADGSAKHKKYAEEEEKSSVSAANKLFLCALSGKCGRDTRSFVL</sequence>
<dbReference type="EMBL" id="GBRH01242433">
    <property type="protein sequence ID" value="JAD55462.1"/>
    <property type="molecule type" value="Transcribed_RNA"/>
</dbReference>
<reference evidence="1" key="1">
    <citation type="submission" date="2014-09" db="EMBL/GenBank/DDBJ databases">
        <authorList>
            <person name="Magalhaes I.L.F."/>
            <person name="Oliveira U."/>
            <person name="Santos F.R."/>
            <person name="Vidigal T.H.D.A."/>
            <person name="Brescovit A.D."/>
            <person name="Santos A.J."/>
        </authorList>
    </citation>
    <scope>NUCLEOTIDE SEQUENCE</scope>
    <source>
        <tissue evidence="1">Shoot tissue taken approximately 20 cm above the soil surface</tissue>
    </source>
</reference>
<proteinExistence type="predicted"/>
<reference evidence="1" key="2">
    <citation type="journal article" date="2015" name="Data Brief">
        <title>Shoot transcriptome of the giant reed, Arundo donax.</title>
        <authorList>
            <person name="Barrero R.A."/>
            <person name="Guerrero F.D."/>
            <person name="Moolhuijzen P."/>
            <person name="Goolsby J.A."/>
            <person name="Tidwell J."/>
            <person name="Bellgard S.E."/>
            <person name="Bellgard M.I."/>
        </authorList>
    </citation>
    <scope>NUCLEOTIDE SEQUENCE</scope>
    <source>
        <tissue evidence="1">Shoot tissue taken approximately 20 cm above the soil surface</tissue>
    </source>
</reference>
<name>A0A0A9B844_ARUDO</name>
<accession>A0A0A9B844</accession>